<dbReference type="Proteomes" id="UP000446866">
    <property type="component" value="Unassembled WGS sequence"/>
</dbReference>
<name>A0A845QL92_9FIRM</name>
<dbReference type="InterPro" id="IPR048279">
    <property type="entry name" value="MdtK-like"/>
</dbReference>
<dbReference type="PANTHER" id="PTHR43298">
    <property type="entry name" value="MULTIDRUG RESISTANCE PROTEIN NORM-RELATED"/>
    <property type="match status" value="1"/>
</dbReference>
<evidence type="ECO:0000256" key="8">
    <source>
        <dbReference type="ARBA" id="ARBA00022692"/>
    </source>
</evidence>
<dbReference type="GO" id="GO:0005886">
    <property type="term" value="C:plasma membrane"/>
    <property type="evidence" value="ECO:0007669"/>
    <property type="project" value="UniProtKB-SubCell"/>
</dbReference>
<evidence type="ECO:0000256" key="5">
    <source>
        <dbReference type="ARBA" id="ARBA00022448"/>
    </source>
</evidence>
<dbReference type="NCBIfam" id="TIGR00797">
    <property type="entry name" value="matE"/>
    <property type="match status" value="1"/>
</dbReference>
<accession>A0A845QL92</accession>
<evidence type="ECO:0000313" key="15">
    <source>
        <dbReference type="Proteomes" id="UP000446866"/>
    </source>
</evidence>
<evidence type="ECO:0000256" key="12">
    <source>
        <dbReference type="ARBA" id="ARBA00031636"/>
    </source>
</evidence>
<evidence type="ECO:0000256" key="2">
    <source>
        <dbReference type="ARBA" id="ARBA00004651"/>
    </source>
</evidence>
<evidence type="ECO:0000256" key="6">
    <source>
        <dbReference type="ARBA" id="ARBA00022449"/>
    </source>
</evidence>
<dbReference type="GO" id="GO:0015297">
    <property type="term" value="F:antiporter activity"/>
    <property type="evidence" value="ECO:0007669"/>
    <property type="project" value="UniProtKB-KW"/>
</dbReference>
<evidence type="ECO:0000313" key="14">
    <source>
        <dbReference type="EMBL" id="NBH62609.1"/>
    </source>
</evidence>
<dbReference type="PIRSF" id="PIRSF006603">
    <property type="entry name" value="DinF"/>
    <property type="match status" value="1"/>
</dbReference>
<dbReference type="GO" id="GO:0042910">
    <property type="term" value="F:xenobiotic transmembrane transporter activity"/>
    <property type="evidence" value="ECO:0007669"/>
    <property type="project" value="InterPro"/>
</dbReference>
<protein>
    <recommendedName>
        <fullName evidence="4">Probable multidrug resistance protein NorM</fullName>
    </recommendedName>
    <alternativeName>
        <fullName evidence="12">Multidrug-efflux transporter</fullName>
    </alternativeName>
</protein>
<feature type="transmembrane region" description="Helical" evidence="13">
    <location>
        <begin position="248"/>
        <end position="276"/>
    </location>
</feature>
<dbReference type="EMBL" id="QXWK01000029">
    <property type="protein sequence ID" value="NBH62609.1"/>
    <property type="molecule type" value="Genomic_DNA"/>
</dbReference>
<comment type="subcellular location">
    <subcellularLocation>
        <location evidence="2">Cell membrane</location>
        <topology evidence="2">Multi-pass membrane protein</topology>
    </subcellularLocation>
</comment>
<dbReference type="AlphaFoldDB" id="A0A845QL92"/>
<keyword evidence="6" id="KW-0050">Antiport</keyword>
<reference evidence="14 15" key="1">
    <citation type="submission" date="2018-08" db="EMBL/GenBank/DDBJ databases">
        <title>Murine metabolic-syndrome-specific gut microbial biobank.</title>
        <authorList>
            <person name="Liu C."/>
        </authorList>
    </citation>
    <scope>NUCLEOTIDE SEQUENCE [LARGE SCALE GENOMIC DNA]</scope>
    <source>
        <strain evidence="14 15">28</strain>
    </source>
</reference>
<feature type="transmembrane region" description="Helical" evidence="13">
    <location>
        <begin position="64"/>
        <end position="84"/>
    </location>
</feature>
<keyword evidence="5" id="KW-0813">Transport</keyword>
<evidence type="ECO:0000256" key="13">
    <source>
        <dbReference type="SAM" id="Phobius"/>
    </source>
</evidence>
<dbReference type="InterPro" id="IPR050222">
    <property type="entry name" value="MATE_MdtK"/>
</dbReference>
<feature type="transmembrane region" description="Helical" evidence="13">
    <location>
        <begin position="430"/>
        <end position="447"/>
    </location>
</feature>
<keyword evidence="9 13" id="KW-1133">Transmembrane helix</keyword>
<keyword evidence="7" id="KW-1003">Cell membrane</keyword>
<keyword evidence="15" id="KW-1185">Reference proteome</keyword>
<feature type="transmembrane region" description="Helical" evidence="13">
    <location>
        <begin position="207"/>
        <end position="227"/>
    </location>
</feature>
<feature type="transmembrane region" description="Helical" evidence="13">
    <location>
        <begin position="105"/>
        <end position="123"/>
    </location>
</feature>
<feature type="transmembrane region" description="Helical" evidence="13">
    <location>
        <begin position="174"/>
        <end position="195"/>
    </location>
</feature>
<organism evidence="14 15">
    <name type="scientific">Anaerotruncus colihominis</name>
    <dbReference type="NCBI Taxonomy" id="169435"/>
    <lineage>
        <taxon>Bacteria</taxon>
        <taxon>Bacillati</taxon>
        <taxon>Bacillota</taxon>
        <taxon>Clostridia</taxon>
        <taxon>Eubacteriales</taxon>
        <taxon>Oscillospiraceae</taxon>
        <taxon>Anaerotruncus</taxon>
    </lineage>
</organism>
<feature type="transmembrane region" description="Helical" evidence="13">
    <location>
        <begin position="399"/>
        <end position="424"/>
    </location>
</feature>
<evidence type="ECO:0000256" key="7">
    <source>
        <dbReference type="ARBA" id="ARBA00022475"/>
    </source>
</evidence>
<feature type="transmembrane region" description="Helical" evidence="13">
    <location>
        <begin position="20"/>
        <end position="44"/>
    </location>
</feature>
<evidence type="ECO:0000256" key="4">
    <source>
        <dbReference type="ARBA" id="ARBA00020268"/>
    </source>
</evidence>
<evidence type="ECO:0000256" key="9">
    <source>
        <dbReference type="ARBA" id="ARBA00022989"/>
    </source>
</evidence>
<dbReference type="GO" id="GO:0006811">
    <property type="term" value="P:monoatomic ion transport"/>
    <property type="evidence" value="ECO:0007669"/>
    <property type="project" value="UniProtKB-KW"/>
</dbReference>
<feature type="transmembrane region" description="Helical" evidence="13">
    <location>
        <begin position="296"/>
        <end position="316"/>
    </location>
</feature>
<evidence type="ECO:0000256" key="10">
    <source>
        <dbReference type="ARBA" id="ARBA00023065"/>
    </source>
</evidence>
<feature type="transmembrane region" description="Helical" evidence="13">
    <location>
        <begin position="371"/>
        <end position="392"/>
    </location>
</feature>
<dbReference type="PANTHER" id="PTHR43298:SF2">
    <property type="entry name" value="FMN_FAD EXPORTER YEEO-RELATED"/>
    <property type="match status" value="1"/>
</dbReference>
<proteinExistence type="inferred from homology"/>
<keyword evidence="11 13" id="KW-0472">Membrane</keyword>
<comment type="function">
    <text evidence="1">Multidrug efflux pump.</text>
</comment>
<dbReference type="Pfam" id="PF01554">
    <property type="entry name" value="MatE"/>
    <property type="match status" value="2"/>
</dbReference>
<evidence type="ECO:0000256" key="3">
    <source>
        <dbReference type="ARBA" id="ARBA00010199"/>
    </source>
</evidence>
<comment type="caution">
    <text evidence="14">The sequence shown here is derived from an EMBL/GenBank/DDBJ whole genome shotgun (WGS) entry which is preliminary data.</text>
</comment>
<feature type="transmembrane region" description="Helical" evidence="13">
    <location>
        <begin position="143"/>
        <end position="162"/>
    </location>
</feature>
<comment type="similarity">
    <text evidence="3">Belongs to the multi antimicrobial extrusion (MATE) (TC 2.A.66.1) family.</text>
</comment>
<sequence length="460" mass="50455">MEGLYMQMQHLNYEEEKKQFYRKVLIIAIPVVIQHLISIGLNLVDTLMIGLVGEEALAAVGAANQVYFIFSTMCYGLYSGAAIYTAQYFGAGDIGRIRKILGMDYVVGFVIACLFTLCGFFMAPQLISIFDSSPKVVELGTQYLRIACFSYLFAALSFSINYNSRAIQDLLMPTVINGAALAINTSLNYLLIYGYMGLPQLGVKGAAIATVAARAMECTTLFTYVYTKKSHVFRAGPMELFNFRRSEFLTVMKTAVPVVVTEGGWAVSMSAIFSIYGKLGTSALAVTQVANTISEFLQSVYFGLGNATAVLVGNALGSGETDRAYNQARIAIRLTWFINIIMAVILVLARGPAAAVYQFNPETTKLLCDALLAWTIALAPKMLAYMLVCGVLRAGGDTVFCMVMDFAFNLGAQVTMAAVAVLLFQLSLPYAMLMVAIGDVLKVIWCYRRFYGKKWMRIMT</sequence>
<evidence type="ECO:0000256" key="1">
    <source>
        <dbReference type="ARBA" id="ARBA00003408"/>
    </source>
</evidence>
<keyword evidence="8 13" id="KW-0812">Transmembrane</keyword>
<evidence type="ECO:0000256" key="11">
    <source>
        <dbReference type="ARBA" id="ARBA00023136"/>
    </source>
</evidence>
<feature type="transmembrane region" description="Helical" evidence="13">
    <location>
        <begin position="336"/>
        <end position="359"/>
    </location>
</feature>
<keyword evidence="10" id="KW-0406">Ion transport</keyword>
<dbReference type="InterPro" id="IPR002528">
    <property type="entry name" value="MATE_fam"/>
</dbReference>
<gene>
    <name evidence="14" type="ORF">D0435_13215</name>
</gene>